<feature type="transmembrane region" description="Helical" evidence="1">
    <location>
        <begin position="12"/>
        <end position="34"/>
    </location>
</feature>
<sequence>MNNWTRRCFHFLGGVYLAIFLISALALIVIAGTILETYTNSHLFAAEWTYHSPFFLSLLGLMFVNILISALRRWPFQKKHIPFLITHFGLLMVIGGTIIKQQMGIQGNLSLTEGSGSQTLLIPHTFALKVEQLNPPFETSRQEIRKVALEEGPHLHQFEQFPTLKLKILGHAPHVNEQWETWIKGEKAYFSGIPPFPIQSWQTDIPFPKGILLPLSTSTSAWLALALRTDHLKESLQNFYLENLTVRLTSKTQPDIELEIPLQLALEKGILFEQRKIHFDLNLNFSSIQGLAPPTLNLSWKTPSDIEQSIQIALQGNHSLYMQYKNSWTLSAPFNVDLIRPTPALLIVEDRQKNTYLFAFDKYGRVHEESFKQNQFYNLIAYAQGHGGYVVQAEIPFPSFPASRLDKEKADEYFLQNQLQQVFSSTNTLIPPLKLFQQACQRSGHNFVNAFVEFLHVWNDSHTPLFSSLSLTSPTLQESLSHLNWELIPKEDYHGCQWTCLFFEDLQKTLQADQDLLVILHEKSWPGLKTLVTKESKKEILLTHLTQQIFSASRYLPSPLIEEKSLLYQAQLLSAYFKAYDIDYHTLIQREEVGEENYERLHAMHSTAKEKILLETPLTYYHQTKEPLQKKENNRPALFLEATENEKKQIVSLAYDESATGLKWPILNGQYLIRFQPQQISLPYRLRLRQARQINYPHTQQTYSYEGDVLITNNNQEEIALTLSMNKVYETWDGFRFYLAGMTTASPQTANHVQIIVNQDPAKYLLTYPGGLIVTIGIILLFWLKPYRKRD</sequence>
<dbReference type="Proteomes" id="UP000031465">
    <property type="component" value="Unassembled WGS sequence"/>
</dbReference>
<reference evidence="2 3" key="1">
    <citation type="journal article" date="2014" name="Mol. Biol. Evol.">
        <title>Massive expansion of Ubiquitination-related gene families within the Chlamydiae.</title>
        <authorList>
            <person name="Domman D."/>
            <person name="Collingro A."/>
            <person name="Lagkouvardos I."/>
            <person name="Gehre L."/>
            <person name="Weinmaier T."/>
            <person name="Rattei T."/>
            <person name="Subtil A."/>
            <person name="Horn M."/>
        </authorList>
    </citation>
    <scope>NUCLEOTIDE SEQUENCE [LARGE SCALE GENOMIC DNA]</scope>
    <source>
        <strain evidence="2 3">EI2</strain>
    </source>
</reference>
<dbReference type="PATRIC" id="fig|362787.3.peg.1378"/>
<evidence type="ECO:0008006" key="4">
    <source>
        <dbReference type="Google" id="ProtNLM"/>
    </source>
</evidence>
<dbReference type="RefSeq" id="WP_039359023.1">
    <property type="nucleotide sequence ID" value="NZ_JSAN01000083.1"/>
</dbReference>
<dbReference type="EMBL" id="JSAN01000083">
    <property type="protein sequence ID" value="KIC71475.1"/>
    <property type="molecule type" value="Genomic_DNA"/>
</dbReference>
<keyword evidence="1" id="KW-0812">Transmembrane</keyword>
<protein>
    <recommendedName>
        <fullName evidence="4">ResB-like domain-containing protein</fullName>
    </recommendedName>
</protein>
<evidence type="ECO:0000256" key="1">
    <source>
        <dbReference type="SAM" id="Phobius"/>
    </source>
</evidence>
<dbReference type="AlphaFoldDB" id="A0A0C1JJE3"/>
<feature type="transmembrane region" description="Helical" evidence="1">
    <location>
        <begin position="54"/>
        <end position="71"/>
    </location>
</feature>
<name>A0A0C1JJE3_9BACT</name>
<feature type="transmembrane region" description="Helical" evidence="1">
    <location>
        <begin position="764"/>
        <end position="784"/>
    </location>
</feature>
<gene>
    <name evidence="2" type="ORF">DB44_DK00020</name>
</gene>
<evidence type="ECO:0000313" key="2">
    <source>
        <dbReference type="EMBL" id="KIC71475.1"/>
    </source>
</evidence>
<organism evidence="2 3">
    <name type="scientific">Candidatus Protochlamydia amoebophila</name>
    <dbReference type="NCBI Taxonomy" id="362787"/>
    <lineage>
        <taxon>Bacteria</taxon>
        <taxon>Pseudomonadati</taxon>
        <taxon>Chlamydiota</taxon>
        <taxon>Chlamydiia</taxon>
        <taxon>Parachlamydiales</taxon>
        <taxon>Parachlamydiaceae</taxon>
        <taxon>Candidatus Protochlamydia</taxon>
    </lineage>
</organism>
<keyword evidence="1" id="KW-1133">Transmembrane helix</keyword>
<feature type="transmembrane region" description="Helical" evidence="1">
    <location>
        <begin position="83"/>
        <end position="99"/>
    </location>
</feature>
<comment type="caution">
    <text evidence="2">The sequence shown here is derived from an EMBL/GenBank/DDBJ whole genome shotgun (WGS) entry which is preliminary data.</text>
</comment>
<proteinExistence type="predicted"/>
<evidence type="ECO:0000313" key="3">
    <source>
        <dbReference type="Proteomes" id="UP000031465"/>
    </source>
</evidence>
<keyword evidence="1" id="KW-0472">Membrane</keyword>
<accession>A0A0C1JJE3</accession>